<feature type="region of interest" description="Disordered" evidence="1">
    <location>
        <begin position="1"/>
        <end position="31"/>
    </location>
</feature>
<evidence type="ECO:0000313" key="3">
    <source>
        <dbReference type="EMBL" id="EXI67209.1"/>
    </source>
</evidence>
<sequence>MSKNGKGNGGLSRNDSVSENGNGVDMSNSHRSSRKKTNRIVLLIVCLCIGAPLVALLGFFYSEKQREKIFASYRAPSSIISFLASEGERSVATLMMPNESVVCAIDSYASIDNLSDLNFEQRQSLPKEKLPSEDLTWYLLFFSQERIERVYWIEGVYEGRWIEMKRGHVCIGRSGLLRVTRNGQPNKQFFSAELVVAGERK</sequence>
<name>A0A011PLL1_9PROT</name>
<gene>
    <name evidence="3" type="ORF">AW08_02313</name>
</gene>
<keyword evidence="2" id="KW-1133">Transmembrane helix</keyword>
<protein>
    <submittedName>
        <fullName evidence="3">Uncharacterized protein</fullName>
    </submittedName>
</protein>
<organism evidence="3 4">
    <name type="scientific">Candidatus Accumulibacter adjunctus</name>
    <dbReference type="NCBI Taxonomy" id="1454001"/>
    <lineage>
        <taxon>Bacteria</taxon>
        <taxon>Pseudomonadati</taxon>
        <taxon>Pseudomonadota</taxon>
        <taxon>Betaproteobacteria</taxon>
        <taxon>Candidatus Accumulibacter</taxon>
    </lineage>
</organism>
<comment type="caution">
    <text evidence="3">The sequence shown here is derived from an EMBL/GenBank/DDBJ whole genome shotgun (WGS) entry which is preliminary data.</text>
</comment>
<keyword evidence="4" id="KW-1185">Reference proteome</keyword>
<feature type="transmembrane region" description="Helical" evidence="2">
    <location>
        <begin position="40"/>
        <end position="61"/>
    </location>
</feature>
<dbReference type="EMBL" id="JFAX01000012">
    <property type="protein sequence ID" value="EXI67209.1"/>
    <property type="molecule type" value="Genomic_DNA"/>
</dbReference>
<evidence type="ECO:0000256" key="1">
    <source>
        <dbReference type="SAM" id="MobiDB-lite"/>
    </source>
</evidence>
<evidence type="ECO:0000313" key="4">
    <source>
        <dbReference type="Proteomes" id="UP000020218"/>
    </source>
</evidence>
<dbReference type="Proteomes" id="UP000020218">
    <property type="component" value="Unassembled WGS sequence"/>
</dbReference>
<proteinExistence type="predicted"/>
<feature type="compositionally biased region" description="Polar residues" evidence="1">
    <location>
        <begin position="11"/>
        <end position="30"/>
    </location>
</feature>
<keyword evidence="2" id="KW-0812">Transmembrane</keyword>
<dbReference type="AlphaFoldDB" id="A0A011PLL1"/>
<keyword evidence="2" id="KW-0472">Membrane</keyword>
<evidence type="ECO:0000256" key="2">
    <source>
        <dbReference type="SAM" id="Phobius"/>
    </source>
</evidence>
<accession>A0A011PLL1</accession>
<feature type="compositionally biased region" description="Gly residues" evidence="1">
    <location>
        <begin position="1"/>
        <end position="10"/>
    </location>
</feature>
<reference evidence="3" key="1">
    <citation type="submission" date="2014-02" db="EMBL/GenBank/DDBJ databases">
        <title>Expanding our view of genomic diversity in Candidatus Accumulibacter clades.</title>
        <authorList>
            <person name="Skennerton C.T."/>
            <person name="Barr J.J."/>
            <person name="Slater F.R."/>
            <person name="Bond P.L."/>
            <person name="Tyson G.W."/>
        </authorList>
    </citation>
    <scope>NUCLEOTIDE SEQUENCE [LARGE SCALE GENOMIC DNA]</scope>
</reference>